<accession>A0A067PHV1</accession>
<dbReference type="Proteomes" id="UP000027265">
    <property type="component" value="Unassembled WGS sequence"/>
</dbReference>
<keyword evidence="2" id="KW-1185">Reference proteome</keyword>
<name>A0A067PHV1_9AGAM</name>
<gene>
    <name evidence="1" type="ORF">JAAARDRAFT_406495</name>
</gene>
<dbReference type="EMBL" id="KL197729">
    <property type="protein sequence ID" value="KDQ54379.1"/>
    <property type="molecule type" value="Genomic_DNA"/>
</dbReference>
<dbReference type="HOGENOM" id="CLU_2961100_0_0_1"/>
<protein>
    <submittedName>
        <fullName evidence="1">Uncharacterized protein</fullName>
    </submittedName>
</protein>
<evidence type="ECO:0000313" key="1">
    <source>
        <dbReference type="EMBL" id="KDQ54379.1"/>
    </source>
</evidence>
<evidence type="ECO:0000313" key="2">
    <source>
        <dbReference type="Proteomes" id="UP000027265"/>
    </source>
</evidence>
<dbReference type="InParanoid" id="A0A067PHV1"/>
<sequence length="59" mass="6261">MHANACAHRIINSRIVLGASSPTCSMSAHSTLMTTHSLDYSDPEIGLGILPSDPEQLVI</sequence>
<organism evidence="1 2">
    <name type="scientific">Jaapia argillacea MUCL 33604</name>
    <dbReference type="NCBI Taxonomy" id="933084"/>
    <lineage>
        <taxon>Eukaryota</taxon>
        <taxon>Fungi</taxon>
        <taxon>Dikarya</taxon>
        <taxon>Basidiomycota</taxon>
        <taxon>Agaricomycotina</taxon>
        <taxon>Agaricomycetes</taxon>
        <taxon>Agaricomycetidae</taxon>
        <taxon>Jaapiales</taxon>
        <taxon>Jaapiaceae</taxon>
        <taxon>Jaapia</taxon>
    </lineage>
</organism>
<reference evidence="2" key="1">
    <citation type="journal article" date="2014" name="Proc. Natl. Acad. Sci. U.S.A.">
        <title>Extensive sampling of basidiomycete genomes demonstrates inadequacy of the white-rot/brown-rot paradigm for wood decay fungi.</title>
        <authorList>
            <person name="Riley R."/>
            <person name="Salamov A.A."/>
            <person name="Brown D.W."/>
            <person name="Nagy L.G."/>
            <person name="Floudas D."/>
            <person name="Held B.W."/>
            <person name="Levasseur A."/>
            <person name="Lombard V."/>
            <person name="Morin E."/>
            <person name="Otillar R."/>
            <person name="Lindquist E.A."/>
            <person name="Sun H."/>
            <person name="LaButti K.M."/>
            <person name="Schmutz J."/>
            <person name="Jabbour D."/>
            <person name="Luo H."/>
            <person name="Baker S.E."/>
            <person name="Pisabarro A.G."/>
            <person name="Walton J.D."/>
            <person name="Blanchette R.A."/>
            <person name="Henrissat B."/>
            <person name="Martin F."/>
            <person name="Cullen D."/>
            <person name="Hibbett D.S."/>
            <person name="Grigoriev I.V."/>
        </authorList>
    </citation>
    <scope>NUCLEOTIDE SEQUENCE [LARGE SCALE GENOMIC DNA]</scope>
    <source>
        <strain evidence="2">MUCL 33604</strain>
    </source>
</reference>
<dbReference type="AlphaFoldDB" id="A0A067PHV1"/>
<proteinExistence type="predicted"/>